<feature type="domain" description="O-antigen ligase-related" evidence="6">
    <location>
        <begin position="240"/>
        <end position="377"/>
    </location>
</feature>
<keyword evidence="3 5" id="KW-1133">Transmembrane helix</keyword>
<reference evidence="7" key="1">
    <citation type="submission" date="2022-03" db="EMBL/GenBank/DDBJ databases">
        <title>Identification of a novel bacterium isolated from mangrove sediments.</title>
        <authorList>
            <person name="Pan X."/>
        </authorList>
    </citation>
    <scope>NUCLEOTIDE SEQUENCE</scope>
    <source>
        <strain evidence="7">B2637</strain>
    </source>
</reference>
<evidence type="ECO:0000313" key="8">
    <source>
        <dbReference type="Proteomes" id="UP001162802"/>
    </source>
</evidence>
<dbReference type="PANTHER" id="PTHR37422">
    <property type="entry name" value="TEICHURONIC ACID BIOSYNTHESIS PROTEIN TUAE"/>
    <property type="match status" value="1"/>
</dbReference>
<evidence type="ECO:0000256" key="1">
    <source>
        <dbReference type="ARBA" id="ARBA00004141"/>
    </source>
</evidence>
<feature type="transmembrane region" description="Helical" evidence="5">
    <location>
        <begin position="131"/>
        <end position="147"/>
    </location>
</feature>
<keyword evidence="4 5" id="KW-0472">Membrane</keyword>
<dbReference type="InterPro" id="IPR007016">
    <property type="entry name" value="O-antigen_ligase-rel_domated"/>
</dbReference>
<evidence type="ECO:0000256" key="5">
    <source>
        <dbReference type="SAM" id="Phobius"/>
    </source>
</evidence>
<feature type="transmembrane region" description="Helical" evidence="5">
    <location>
        <begin position="232"/>
        <end position="248"/>
    </location>
</feature>
<feature type="transmembrane region" description="Helical" evidence="5">
    <location>
        <begin position="401"/>
        <end position="420"/>
    </location>
</feature>
<feature type="transmembrane region" description="Helical" evidence="5">
    <location>
        <begin position="457"/>
        <end position="477"/>
    </location>
</feature>
<gene>
    <name evidence="7" type="ORF">MTR65_08965</name>
</gene>
<keyword evidence="2 5" id="KW-0812">Transmembrane</keyword>
<feature type="transmembrane region" description="Helical" evidence="5">
    <location>
        <begin position="26"/>
        <end position="45"/>
    </location>
</feature>
<feature type="transmembrane region" description="Helical" evidence="5">
    <location>
        <begin position="277"/>
        <end position="294"/>
    </location>
</feature>
<evidence type="ECO:0000256" key="3">
    <source>
        <dbReference type="ARBA" id="ARBA00022989"/>
    </source>
</evidence>
<organism evidence="7 8">
    <name type="scientific">Novosphingobium mangrovi</name>
    <name type="common">ex Hu et al. 2023</name>
    <dbReference type="NCBI Taxonomy" id="2930094"/>
    <lineage>
        <taxon>Bacteria</taxon>
        <taxon>Pseudomonadati</taxon>
        <taxon>Pseudomonadota</taxon>
        <taxon>Alphaproteobacteria</taxon>
        <taxon>Sphingomonadales</taxon>
        <taxon>Sphingomonadaceae</taxon>
        <taxon>Novosphingobium</taxon>
    </lineage>
</organism>
<keyword evidence="7" id="KW-0436">Ligase</keyword>
<keyword evidence="8" id="KW-1185">Reference proteome</keyword>
<sequence>MRPARPGKPTTTNSPLSLIQNSTVPFRLLVILLLLAALFGGSARAYPLRDLFLQILALGLLAHLLVTRPRLATGKLVSAVLAFLIALPLLQLLPLPNALWSSLPGRSLVVEITSATDPSLWRPLSMDTSGTLLWLISLSVPVCAFLLGRGLGTREGMALLHLILLIGCASALLGLVQIATNSFHLYPSPQNNFPLGFFANRNHQAFLMATTVSLAILLAVRELGKGHMTRMLWPYGPVITLGIIVALLTQSRAGAALLVVGLLPSAYLLRKYLSGKVMWTGIGVFVLAGLWLMASGSGRGVLERMASAGSDERFSSWGDVWFMVSFHFPAGTGLGSFVRAFMPVESLDTVSRKYLNHAHCEYLEILADAGIAGALAIFAGLTFLALTVRRIIMRNLLNDDTILDCGAVAILIMIALHSVVDYPSRTFAIAAIAGALLGLLVRDPVRADAASTRNSWLKRPVALASLVVLLAAGIQTFRINLSAISLPGEGVEVPLMSQLGSDSHALAANAAYMSGANEVAYDEAMAALRSAPYNSRALQILGELALADGDAASASRMLGLAARVSWRNTEVQWWALRQALNDGNMKAAVNAGDSLQRRGIHMDDVRAYFLGMAATDDANAALIERLADNPPWAQPFLQFTSQNTPPELMAAVLQTLTASVAKGLHPSEEALGPLLDKALGQGMGRQIVPLVEAVNGTSGSDPTAHSLDPRFETFANNTTQWGPFGWKLNDNKAYVDKAAVDGEGINLHVSGTGGGVMLSQKLALPSGLYTLEARSSVSDTSNGVTRWQVTCMGSSIPLTQIVVAGADDPTGSETFVVPSGCPAQSLELSVRPAFGDLDLTLDQVTLRATGEN</sequence>
<dbReference type="EMBL" id="JALHAT010000012">
    <property type="protein sequence ID" value="MCJ1960808.1"/>
    <property type="molecule type" value="Genomic_DNA"/>
</dbReference>
<name>A0ABT0AC84_9SPHN</name>
<feature type="transmembrane region" description="Helical" evidence="5">
    <location>
        <begin position="51"/>
        <end position="67"/>
    </location>
</feature>
<dbReference type="RefSeq" id="WP_243799284.1">
    <property type="nucleotide sequence ID" value="NZ_JALHAT010000012.1"/>
</dbReference>
<dbReference type="Proteomes" id="UP001162802">
    <property type="component" value="Unassembled WGS sequence"/>
</dbReference>
<evidence type="ECO:0000256" key="2">
    <source>
        <dbReference type="ARBA" id="ARBA00022692"/>
    </source>
</evidence>
<comment type="subcellular location">
    <subcellularLocation>
        <location evidence="1">Membrane</location>
        <topology evidence="1">Multi-pass membrane protein</topology>
    </subcellularLocation>
</comment>
<feature type="transmembrane region" description="Helical" evidence="5">
    <location>
        <begin position="203"/>
        <end position="220"/>
    </location>
</feature>
<proteinExistence type="predicted"/>
<dbReference type="GO" id="GO:0016874">
    <property type="term" value="F:ligase activity"/>
    <property type="evidence" value="ECO:0007669"/>
    <property type="project" value="UniProtKB-KW"/>
</dbReference>
<accession>A0ABT0AC84</accession>
<evidence type="ECO:0000313" key="7">
    <source>
        <dbReference type="EMBL" id="MCJ1960808.1"/>
    </source>
</evidence>
<evidence type="ECO:0000259" key="6">
    <source>
        <dbReference type="Pfam" id="PF04932"/>
    </source>
</evidence>
<feature type="transmembrane region" description="Helical" evidence="5">
    <location>
        <begin position="371"/>
        <end position="389"/>
    </location>
</feature>
<comment type="caution">
    <text evidence="7">The sequence shown here is derived from an EMBL/GenBank/DDBJ whole genome shotgun (WGS) entry which is preliminary data.</text>
</comment>
<dbReference type="PANTHER" id="PTHR37422:SF23">
    <property type="entry name" value="TEICHURONIC ACID BIOSYNTHESIS PROTEIN TUAE"/>
    <property type="match status" value="1"/>
</dbReference>
<protein>
    <submittedName>
        <fullName evidence="7">O-antigen ligase family protein</fullName>
    </submittedName>
</protein>
<feature type="transmembrane region" description="Helical" evidence="5">
    <location>
        <begin position="159"/>
        <end position="183"/>
    </location>
</feature>
<feature type="transmembrane region" description="Helical" evidence="5">
    <location>
        <begin position="426"/>
        <end position="445"/>
    </location>
</feature>
<dbReference type="InterPro" id="IPR051533">
    <property type="entry name" value="WaaL-like"/>
</dbReference>
<dbReference type="Pfam" id="PF04932">
    <property type="entry name" value="Wzy_C"/>
    <property type="match status" value="1"/>
</dbReference>
<feature type="transmembrane region" description="Helical" evidence="5">
    <location>
        <begin position="76"/>
        <end position="93"/>
    </location>
</feature>
<evidence type="ECO:0000256" key="4">
    <source>
        <dbReference type="ARBA" id="ARBA00023136"/>
    </source>
</evidence>